<dbReference type="InterPro" id="IPR013785">
    <property type="entry name" value="Aldolase_TIM"/>
</dbReference>
<dbReference type="Gene3D" id="3.20.20.70">
    <property type="entry name" value="Aldolase class I"/>
    <property type="match status" value="1"/>
</dbReference>
<dbReference type="EMBL" id="BONH01000025">
    <property type="protein sequence ID" value="GIG00061.1"/>
    <property type="molecule type" value="Genomic_DNA"/>
</dbReference>
<dbReference type="AlphaFoldDB" id="A0A8J3P0Z9"/>
<feature type="domain" description="NADH:flavin oxidoreductase/NADH oxidase N-terminal" evidence="4">
    <location>
        <begin position="4"/>
        <end position="330"/>
    </location>
</feature>
<dbReference type="SUPFAM" id="SSF51395">
    <property type="entry name" value="FMN-linked oxidoreductases"/>
    <property type="match status" value="1"/>
</dbReference>
<dbReference type="GO" id="GO:0005829">
    <property type="term" value="C:cytosol"/>
    <property type="evidence" value="ECO:0007669"/>
    <property type="project" value="UniProtKB-ARBA"/>
</dbReference>
<sequence>MTSIFDSYQLGNLRVSNRIVMSPMTRNRAAADGSPTPSMATYYAQRATAGLIITEATQPSPQGQSAPHTPGLHSDEHVAAWRQVTAAVHANGGRIFAQLLHAGRVSHPEIAGHHPVAPSAVALNAELFTPRGLLPAPVPLVLSTGEVKDQVEAFAAAARRAVDAGFDGVELQGASGYLIQQFLSSNANQRTDAYGGSITGRIRFAVEVAEAVADAVGADRVGIRVSPGGQVWEIVEDDVPQLYSTLIEALAPIGLAYVHAQATIDDDVLIALRKAWPHAFIVNPGGKFGPQHTDRAMADHWLASGADLVSFGRAYIANPDLVERLRTGAPLTESDRNTWYGGSDAGYLDYVSYQH</sequence>
<keyword evidence="6" id="KW-1185">Reference proteome</keyword>
<dbReference type="InterPro" id="IPR045247">
    <property type="entry name" value="Oye-like"/>
</dbReference>
<evidence type="ECO:0000313" key="6">
    <source>
        <dbReference type="Proteomes" id="UP000659904"/>
    </source>
</evidence>
<dbReference type="FunFam" id="3.20.20.70:FF:000059">
    <property type="entry name" value="N-ethylmaleimide reductase, FMN-linked"/>
    <property type="match status" value="1"/>
</dbReference>
<reference evidence="5 6" key="1">
    <citation type="submission" date="2021-01" db="EMBL/GenBank/DDBJ databases">
        <title>Whole genome shotgun sequence of Catellatospora citrea NBRC 14495.</title>
        <authorList>
            <person name="Komaki H."/>
            <person name="Tamura T."/>
        </authorList>
    </citation>
    <scope>NUCLEOTIDE SEQUENCE [LARGE SCALE GENOMIC DNA]</scope>
    <source>
        <strain evidence="5 6">NBRC 14495</strain>
    </source>
</reference>
<dbReference type="Proteomes" id="UP000659904">
    <property type="component" value="Unassembled WGS sequence"/>
</dbReference>
<evidence type="ECO:0000313" key="5">
    <source>
        <dbReference type="EMBL" id="GIG00061.1"/>
    </source>
</evidence>
<dbReference type="GO" id="GO:0016628">
    <property type="term" value="F:oxidoreductase activity, acting on the CH-CH group of donors, NAD or NADP as acceptor"/>
    <property type="evidence" value="ECO:0007669"/>
    <property type="project" value="UniProtKB-ARBA"/>
</dbReference>
<dbReference type="CDD" id="cd02933">
    <property type="entry name" value="OYE_like_FMN"/>
    <property type="match status" value="1"/>
</dbReference>
<dbReference type="RefSeq" id="WP_120314640.1">
    <property type="nucleotide sequence ID" value="NZ_BONH01000025.1"/>
</dbReference>
<evidence type="ECO:0000256" key="1">
    <source>
        <dbReference type="ARBA" id="ARBA00001917"/>
    </source>
</evidence>
<dbReference type="GO" id="GO:0010181">
    <property type="term" value="F:FMN binding"/>
    <property type="evidence" value="ECO:0007669"/>
    <property type="project" value="InterPro"/>
</dbReference>
<dbReference type="InterPro" id="IPR001155">
    <property type="entry name" value="OxRdtase_FMN_N"/>
</dbReference>
<comment type="caution">
    <text evidence="5">The sequence shown here is derived from an EMBL/GenBank/DDBJ whole genome shotgun (WGS) entry which is preliminary data.</text>
</comment>
<name>A0A8J3P0Z9_9ACTN</name>
<accession>A0A8J3P0Z9</accession>
<comment type="cofactor">
    <cofactor evidence="1">
        <name>FMN</name>
        <dbReference type="ChEBI" id="CHEBI:58210"/>
    </cofactor>
</comment>
<proteinExistence type="inferred from homology"/>
<organism evidence="5 6">
    <name type="scientific">Catellatospora citrea</name>
    <dbReference type="NCBI Taxonomy" id="53366"/>
    <lineage>
        <taxon>Bacteria</taxon>
        <taxon>Bacillati</taxon>
        <taxon>Actinomycetota</taxon>
        <taxon>Actinomycetes</taxon>
        <taxon>Micromonosporales</taxon>
        <taxon>Micromonosporaceae</taxon>
        <taxon>Catellatospora</taxon>
    </lineage>
</organism>
<evidence type="ECO:0000256" key="3">
    <source>
        <dbReference type="ARBA" id="ARBA00023002"/>
    </source>
</evidence>
<dbReference type="PANTHER" id="PTHR22893">
    <property type="entry name" value="NADH OXIDOREDUCTASE-RELATED"/>
    <property type="match status" value="1"/>
</dbReference>
<dbReference type="PANTHER" id="PTHR22893:SF91">
    <property type="entry name" value="NADPH DEHYDROGENASE 2-RELATED"/>
    <property type="match status" value="1"/>
</dbReference>
<keyword evidence="3" id="KW-0560">Oxidoreductase</keyword>
<dbReference type="Pfam" id="PF00724">
    <property type="entry name" value="Oxidored_FMN"/>
    <property type="match status" value="1"/>
</dbReference>
<protein>
    <submittedName>
        <fullName evidence="5">Alkene reductase</fullName>
    </submittedName>
</protein>
<evidence type="ECO:0000256" key="2">
    <source>
        <dbReference type="ARBA" id="ARBA00005979"/>
    </source>
</evidence>
<gene>
    <name evidence="5" type="ORF">Cci01nite_51540</name>
</gene>
<comment type="similarity">
    <text evidence="2">Belongs to the NADH:flavin oxidoreductase/NADH oxidase family.</text>
</comment>
<evidence type="ECO:0000259" key="4">
    <source>
        <dbReference type="Pfam" id="PF00724"/>
    </source>
</evidence>